<dbReference type="InterPro" id="IPR009081">
    <property type="entry name" value="PP-bd_ACP"/>
</dbReference>
<dbReference type="EMBL" id="SACT01000001">
    <property type="protein sequence ID" value="RVT53472.1"/>
    <property type="molecule type" value="Genomic_DNA"/>
</dbReference>
<dbReference type="InterPro" id="IPR036736">
    <property type="entry name" value="ACP-like_sf"/>
</dbReference>
<feature type="domain" description="Carrier" evidence="1">
    <location>
        <begin position="1"/>
        <end position="81"/>
    </location>
</feature>
<dbReference type="SUPFAM" id="SSF47336">
    <property type="entry name" value="ACP-like"/>
    <property type="match status" value="1"/>
</dbReference>
<protein>
    <submittedName>
        <fullName evidence="2">Acyl carrier protein</fullName>
    </submittedName>
</protein>
<reference evidence="2 3" key="1">
    <citation type="submission" date="2019-01" db="EMBL/GenBank/DDBJ databases">
        <authorList>
            <person name="Chen W.-M."/>
        </authorList>
    </citation>
    <scope>NUCLEOTIDE SEQUENCE [LARGE SCALE GENOMIC DNA]</scope>
    <source>
        <strain evidence="2 3">ICH-3</strain>
    </source>
</reference>
<dbReference type="PROSITE" id="PS50075">
    <property type="entry name" value="CARRIER"/>
    <property type="match status" value="1"/>
</dbReference>
<comment type="caution">
    <text evidence="2">The sequence shown here is derived from an EMBL/GenBank/DDBJ whole genome shotgun (WGS) entry which is preliminary data.</text>
</comment>
<accession>A0A437JZJ3</accession>
<proteinExistence type="predicted"/>
<dbReference type="RefSeq" id="WP_128194647.1">
    <property type="nucleotide sequence ID" value="NZ_SACT01000001.1"/>
</dbReference>
<evidence type="ECO:0000313" key="2">
    <source>
        <dbReference type="EMBL" id="RVT53472.1"/>
    </source>
</evidence>
<organism evidence="2 3">
    <name type="scientific">Rubrivivax albus</name>
    <dbReference type="NCBI Taxonomy" id="2499835"/>
    <lineage>
        <taxon>Bacteria</taxon>
        <taxon>Pseudomonadati</taxon>
        <taxon>Pseudomonadota</taxon>
        <taxon>Betaproteobacteria</taxon>
        <taxon>Burkholderiales</taxon>
        <taxon>Sphaerotilaceae</taxon>
        <taxon>Rubrivivax</taxon>
    </lineage>
</organism>
<dbReference type="Gene3D" id="1.10.1200.10">
    <property type="entry name" value="ACP-like"/>
    <property type="match status" value="1"/>
</dbReference>
<evidence type="ECO:0000313" key="3">
    <source>
        <dbReference type="Proteomes" id="UP000288178"/>
    </source>
</evidence>
<dbReference type="Proteomes" id="UP000288178">
    <property type="component" value="Unassembled WGS sequence"/>
</dbReference>
<keyword evidence="3" id="KW-1185">Reference proteome</keyword>
<dbReference type="AlphaFoldDB" id="A0A437JZJ3"/>
<name>A0A437JZJ3_9BURK</name>
<gene>
    <name evidence="2" type="ORF">ENE75_00780</name>
</gene>
<evidence type="ECO:0000259" key="1">
    <source>
        <dbReference type="PROSITE" id="PS50075"/>
    </source>
</evidence>
<dbReference type="OrthoDB" id="8527261at2"/>
<dbReference type="Pfam" id="PF00550">
    <property type="entry name" value="PP-binding"/>
    <property type="match status" value="1"/>
</dbReference>
<sequence>MDTQTEVLRILDEVLSLGGRALTFDANTALLGAIPELDSMAVVTLITSLEERFDITVDDDEIGGDTFATVASLRDFVAAKTGT</sequence>